<dbReference type="EMBL" id="JAVLSH010000012">
    <property type="protein sequence ID" value="MDR9762749.1"/>
    <property type="molecule type" value="Genomic_DNA"/>
</dbReference>
<comment type="caution">
    <text evidence="1">The sequence shown here is derived from an EMBL/GenBank/DDBJ whole genome shotgun (WGS) entry which is preliminary data.</text>
</comment>
<keyword evidence="2" id="KW-1185">Reference proteome</keyword>
<name>A0AAW8P9E2_9HYPH</name>
<gene>
    <name evidence="1" type="ORF">RJJ37_24395</name>
</gene>
<proteinExistence type="predicted"/>
<evidence type="ECO:0000313" key="2">
    <source>
        <dbReference type="Proteomes" id="UP001269402"/>
    </source>
</evidence>
<protein>
    <submittedName>
        <fullName evidence="1">Uncharacterized protein</fullName>
    </submittedName>
</protein>
<dbReference type="AlphaFoldDB" id="A0AAW8P9E2"/>
<organism evidence="1 2">
    <name type="scientific">Rhizobium redzepovicii</name>
    <dbReference type="NCBI Taxonomy" id="2867518"/>
    <lineage>
        <taxon>Bacteria</taxon>
        <taxon>Pseudomonadati</taxon>
        <taxon>Pseudomonadota</taxon>
        <taxon>Alphaproteobacteria</taxon>
        <taxon>Hyphomicrobiales</taxon>
        <taxon>Rhizobiaceae</taxon>
        <taxon>Rhizobium/Agrobacterium group</taxon>
        <taxon>Rhizobium</taxon>
    </lineage>
</organism>
<accession>A0AAW8P9E2</accession>
<dbReference type="Proteomes" id="UP001269402">
    <property type="component" value="Unassembled WGS sequence"/>
</dbReference>
<evidence type="ECO:0000313" key="1">
    <source>
        <dbReference type="EMBL" id="MDR9762749.1"/>
    </source>
</evidence>
<dbReference type="RefSeq" id="WP_310808356.1">
    <property type="nucleotide sequence ID" value="NZ_JAVLSH010000012.1"/>
</dbReference>
<sequence length="68" mass="7514">MSGPVVVVLDGGAFDDLPVQKNFNLALVTIRTVLGERGSDQFADKAAKFRRMLAGFRSKVPLRNPRLR</sequence>
<reference evidence="2" key="1">
    <citation type="submission" date="2023-07" db="EMBL/GenBank/DDBJ databases">
        <title>Genomic characterization of faba bean (Vicia faba) microsymbionts in Mexican soils.</title>
        <authorList>
            <person name="Rivera Orduna F.N."/>
            <person name="Guevara-Luna J."/>
            <person name="Yan J."/>
            <person name="Arroyo-Herrera I."/>
            <person name="Li Y."/>
            <person name="Vasquez-Murrieta M.S."/>
            <person name="Wang E.T."/>
        </authorList>
    </citation>
    <scope>NUCLEOTIDE SEQUENCE [LARGE SCALE GENOMIC DNA]</scope>
    <source>
        <strain evidence="2">CH6</strain>
    </source>
</reference>